<accession>A0A139RNE7</accession>
<dbReference type="PATRIC" id="fig|1303.87.peg.652"/>
<evidence type="ECO:0000313" key="2">
    <source>
        <dbReference type="Proteomes" id="UP000072989"/>
    </source>
</evidence>
<evidence type="ECO:0000313" key="1">
    <source>
        <dbReference type="EMBL" id="KXU16254.1"/>
    </source>
</evidence>
<gene>
    <name evidence="1" type="ORF">SORDD17_00537</name>
</gene>
<organism evidence="1 2">
    <name type="scientific">Streptococcus oralis</name>
    <dbReference type="NCBI Taxonomy" id="1303"/>
    <lineage>
        <taxon>Bacteria</taxon>
        <taxon>Bacillati</taxon>
        <taxon>Bacillota</taxon>
        <taxon>Bacilli</taxon>
        <taxon>Lactobacillales</taxon>
        <taxon>Streptococcaceae</taxon>
        <taxon>Streptococcus</taxon>
    </lineage>
</organism>
<reference evidence="1 2" key="1">
    <citation type="submission" date="2016-01" db="EMBL/GenBank/DDBJ databases">
        <title>Highly variable Streptococcus oralis are common among viridans streptococci isolated from primates.</title>
        <authorList>
            <person name="Denapaite D."/>
            <person name="Rieger M."/>
            <person name="Koendgen S."/>
            <person name="Brueckner R."/>
            <person name="Ochigava I."/>
            <person name="Kappeler P."/>
            <person name="Maetz-Rensing K."/>
            <person name="Leendertz F."/>
            <person name="Hakenbeck R."/>
        </authorList>
    </citation>
    <scope>NUCLEOTIDE SEQUENCE [LARGE SCALE GENOMIC DNA]</scope>
    <source>
        <strain evidence="1 2">DD17</strain>
    </source>
</reference>
<dbReference type="AlphaFoldDB" id="A0A139RNE7"/>
<sequence>MKKILGKEMVMKVTDFTEKEQAQIKVGLSTAVISDREAAKKLLALVPKEWIKRIPFFVRRHATTKTVERVARQHPDLYALAKQDGSLPEKEREELRTIMTAIFQEKMNKHHIK</sequence>
<name>A0A139RNE7_STROR</name>
<dbReference type="EMBL" id="LQZE01000113">
    <property type="protein sequence ID" value="KXU16254.1"/>
    <property type="molecule type" value="Genomic_DNA"/>
</dbReference>
<dbReference type="Proteomes" id="UP000072989">
    <property type="component" value="Unassembled WGS sequence"/>
</dbReference>
<protein>
    <submittedName>
        <fullName evidence="1">Uncharacterized protein</fullName>
    </submittedName>
</protein>
<comment type="caution">
    <text evidence="1">The sequence shown here is derived from an EMBL/GenBank/DDBJ whole genome shotgun (WGS) entry which is preliminary data.</text>
</comment>
<proteinExistence type="predicted"/>